<dbReference type="VEuPathDB" id="FungiDB:PC110_g12753"/>
<keyword evidence="5" id="KW-1185">Reference proteome</keyword>
<dbReference type="SMART" id="SM00220">
    <property type="entry name" value="S_TKc"/>
    <property type="match status" value="1"/>
</dbReference>
<proteinExistence type="predicted"/>
<dbReference type="EMBL" id="RCML01000520">
    <property type="protein sequence ID" value="KAG2974734.1"/>
    <property type="molecule type" value="Genomic_DNA"/>
</dbReference>
<evidence type="ECO:0000256" key="1">
    <source>
        <dbReference type="SAM" id="Phobius"/>
    </source>
</evidence>
<dbReference type="AlphaFoldDB" id="A0A329S2D7"/>
<comment type="caution">
    <text evidence="4">The sequence shown here is derived from an EMBL/GenBank/DDBJ whole genome shotgun (WGS) entry which is preliminary data.</text>
</comment>
<protein>
    <recommendedName>
        <fullName evidence="2">Protein kinase domain-containing protein</fullName>
    </recommendedName>
</protein>
<dbReference type="InterPro" id="IPR051681">
    <property type="entry name" value="Ser/Thr_Kinases-Pseudokinases"/>
</dbReference>
<keyword evidence="1" id="KW-0472">Membrane</keyword>
<gene>
    <name evidence="4" type="ORF">PC110_g12753</name>
    <name evidence="3" type="ORF">PC118_g14365</name>
</gene>
<dbReference type="GO" id="GO:0004674">
    <property type="term" value="F:protein serine/threonine kinase activity"/>
    <property type="evidence" value="ECO:0007669"/>
    <property type="project" value="TreeGrafter"/>
</dbReference>
<dbReference type="Proteomes" id="UP000697107">
    <property type="component" value="Unassembled WGS sequence"/>
</dbReference>
<keyword evidence="1" id="KW-1133">Transmembrane helix</keyword>
<reference evidence="4 5" key="1">
    <citation type="submission" date="2018-01" db="EMBL/GenBank/DDBJ databases">
        <title>Draft genome of the strawberry crown rot pathogen Phytophthora cactorum.</title>
        <authorList>
            <person name="Armitage A.D."/>
            <person name="Lysoe E."/>
            <person name="Nellist C.F."/>
            <person name="Harrison R.J."/>
            <person name="Brurberg M.B."/>
        </authorList>
    </citation>
    <scope>NUCLEOTIDE SEQUENCE [LARGE SCALE GENOMIC DNA]</scope>
    <source>
        <strain evidence="4 5">10300</strain>
    </source>
</reference>
<dbReference type="InterPro" id="IPR008271">
    <property type="entry name" value="Ser/Thr_kinase_AS"/>
</dbReference>
<dbReference type="EMBL" id="MJFZ01000347">
    <property type="protein sequence ID" value="RAW30901.1"/>
    <property type="molecule type" value="Genomic_DNA"/>
</dbReference>
<dbReference type="GO" id="GO:0005524">
    <property type="term" value="F:ATP binding"/>
    <property type="evidence" value="ECO:0007669"/>
    <property type="project" value="InterPro"/>
</dbReference>
<feature type="domain" description="Protein kinase" evidence="2">
    <location>
        <begin position="378"/>
        <end position="642"/>
    </location>
</feature>
<dbReference type="PANTHER" id="PTHR44329">
    <property type="entry name" value="SERINE/THREONINE-PROTEIN KINASE TNNI3K-RELATED"/>
    <property type="match status" value="1"/>
</dbReference>
<dbReference type="PANTHER" id="PTHR44329:SF214">
    <property type="entry name" value="PROTEIN KINASE DOMAIN-CONTAINING PROTEIN"/>
    <property type="match status" value="1"/>
</dbReference>
<dbReference type="OrthoDB" id="4062651at2759"/>
<dbReference type="PROSITE" id="PS50011">
    <property type="entry name" value="PROTEIN_KINASE_DOM"/>
    <property type="match status" value="1"/>
</dbReference>
<dbReference type="STRING" id="29920.A0A329S2D7"/>
<feature type="transmembrane region" description="Helical" evidence="1">
    <location>
        <begin position="258"/>
        <end position="279"/>
    </location>
</feature>
<dbReference type="Proteomes" id="UP000251314">
    <property type="component" value="Unassembled WGS sequence"/>
</dbReference>
<dbReference type="InterPro" id="IPR001245">
    <property type="entry name" value="Ser-Thr/Tyr_kinase_cat_dom"/>
</dbReference>
<evidence type="ECO:0000313" key="4">
    <source>
        <dbReference type="EMBL" id="RAW30901.1"/>
    </source>
</evidence>
<reference evidence="3" key="2">
    <citation type="submission" date="2018-10" db="EMBL/GenBank/DDBJ databases">
        <title>Effector identification in a new, highly contiguous assembly of the strawberry crown rot pathogen Phytophthora cactorum.</title>
        <authorList>
            <person name="Armitage A.D."/>
            <person name="Nellist C.F."/>
            <person name="Bates H."/>
            <person name="Vickerstaff R.J."/>
            <person name="Harrison R.J."/>
        </authorList>
    </citation>
    <scope>NUCLEOTIDE SEQUENCE</scope>
    <source>
        <strain evidence="3">P415</strain>
    </source>
</reference>
<evidence type="ECO:0000313" key="5">
    <source>
        <dbReference type="Proteomes" id="UP000251314"/>
    </source>
</evidence>
<sequence>MSPSSADSIALDGSSSDLSRQFYYRAKANDSVAQVRLNSVPDTVLSRLDDLKLDWSKLPGLAQLALLWDSGFAINSKYDAVQTWTLGDHDMATLALTLDEYEAAGCLPKNCTEPDDTIMYESRYCNGAQMNNAAKCVVQDFDDGGSYHAAMWGIGGNSESAPTLRMVKHEWDQAGNSYEIMVLHTVTSDNEPGWDGCPTSNMNGGYGSLVFPCRTTANITAENKEQMKDVTGSPWVSEWLVADYKDTARADSSGFNKLLLVPIILGALVILSLIGLVFYCKKKRQQRSLTEYEESSTGETPYVANPPLKSFDQRDTIARPTLAVSEDMTTATYSGDDQTIQFPAGYGGEFVSGGLNTTLKVLLTSEYLVGTRIPLEHLIFENALSKGASGEVWICGYAGQKVAAKRLLQTKQSKAEDVHEFALEIELNAHLEHPNIGAFVGVAWSSLNTLTMVIEYFPLGDLQRYLKRNADLLSWARDKIHMAVGVARALEYLHGYSPPIIHRDLKSRNILLTRQLEAKVIDFGVSRGRLDNTMTAGVGTPFWTAPEILEGKRYTEQADIYSFGVVLSELDTCKIPFYDCAGSDGKKTKPFHILQEVMAGTLRPSFSQDCPPRIRRIGVLCCQHDPARRPSAAQLVEMLQGN</sequence>
<dbReference type="PROSITE" id="PS00108">
    <property type="entry name" value="PROTEIN_KINASE_ST"/>
    <property type="match status" value="1"/>
</dbReference>
<evidence type="ECO:0000313" key="3">
    <source>
        <dbReference type="EMBL" id="KAG2974734.1"/>
    </source>
</evidence>
<dbReference type="InterPro" id="IPR011009">
    <property type="entry name" value="Kinase-like_dom_sf"/>
</dbReference>
<name>A0A329S2D7_9STRA</name>
<keyword evidence="1" id="KW-0812">Transmembrane</keyword>
<dbReference type="Pfam" id="PF07714">
    <property type="entry name" value="PK_Tyr_Ser-Thr"/>
    <property type="match status" value="1"/>
</dbReference>
<dbReference type="InterPro" id="IPR000719">
    <property type="entry name" value="Prot_kinase_dom"/>
</dbReference>
<dbReference type="Gene3D" id="3.30.200.20">
    <property type="entry name" value="Phosphorylase Kinase, domain 1"/>
    <property type="match status" value="1"/>
</dbReference>
<accession>A0A329S2D7</accession>
<dbReference type="Gene3D" id="1.10.510.10">
    <property type="entry name" value="Transferase(Phosphotransferase) domain 1"/>
    <property type="match status" value="1"/>
</dbReference>
<dbReference type="SUPFAM" id="SSF56112">
    <property type="entry name" value="Protein kinase-like (PK-like)"/>
    <property type="match status" value="1"/>
</dbReference>
<organism evidence="4 5">
    <name type="scientific">Phytophthora cactorum</name>
    <dbReference type="NCBI Taxonomy" id="29920"/>
    <lineage>
        <taxon>Eukaryota</taxon>
        <taxon>Sar</taxon>
        <taxon>Stramenopiles</taxon>
        <taxon>Oomycota</taxon>
        <taxon>Peronosporomycetes</taxon>
        <taxon>Peronosporales</taxon>
        <taxon>Peronosporaceae</taxon>
        <taxon>Phytophthora</taxon>
    </lineage>
</organism>
<evidence type="ECO:0000259" key="2">
    <source>
        <dbReference type="PROSITE" id="PS50011"/>
    </source>
</evidence>